<feature type="non-terminal residue" evidence="1">
    <location>
        <position position="1"/>
    </location>
</feature>
<comment type="caution">
    <text evidence="1">The sequence shown here is derived from an EMBL/GenBank/DDBJ whole genome shotgun (WGS) entry which is preliminary data.</text>
</comment>
<name>Q7R6Y8_PLAYO</name>
<protein>
    <submittedName>
        <fullName evidence="1">Uncharacterized protein</fullName>
    </submittedName>
</protein>
<proteinExistence type="predicted"/>
<dbReference type="AlphaFoldDB" id="Q7R6Y8"/>
<sequence>PVVFGDAIGAAERAGLDLAGAGGDGDVGDGGALRFARAMGHDRRCSRPSWRYGWLPGFRSGCRSG</sequence>
<gene>
    <name evidence="1" type="ORF">PY07802</name>
</gene>
<reference evidence="1 2" key="1">
    <citation type="journal article" date="2002" name="Nature">
        <title>Genome sequence and comparative analysis of the model rodent malaria parasite Plasmodium yoelii yoelii.</title>
        <authorList>
            <person name="Carlton J.M."/>
            <person name="Angiuoli S.V."/>
            <person name="Suh B.B."/>
            <person name="Kooij T.W."/>
            <person name="Pertea M."/>
            <person name="Silva J.C."/>
            <person name="Ermolaeva M.D."/>
            <person name="Allen J.E."/>
            <person name="Selengut J.D."/>
            <person name="Koo H.L."/>
            <person name="Peterson J.D."/>
            <person name="Pop M."/>
            <person name="Kosack D.S."/>
            <person name="Shumway M.F."/>
            <person name="Bidwell S.L."/>
            <person name="Shallom S.J."/>
            <person name="van Aken S.E."/>
            <person name="Riedmuller S.B."/>
            <person name="Feldblyum T.V."/>
            <person name="Cho J.K."/>
            <person name="Quackenbush J."/>
            <person name="Sedegah M."/>
            <person name="Shoaibi A."/>
            <person name="Cummings L.M."/>
            <person name="Florens L."/>
            <person name="Yates J.R."/>
            <person name="Raine J.D."/>
            <person name="Sinden R.E."/>
            <person name="Harris M.A."/>
            <person name="Cunningham D.A."/>
            <person name="Preiser P.R."/>
            <person name="Bergman L.W."/>
            <person name="Vaidya A.B."/>
            <person name="van Lin L.H."/>
            <person name="Janse C.J."/>
            <person name="Waters A.P."/>
            <person name="Smith H.O."/>
            <person name="White O.R."/>
            <person name="Salzberg S.L."/>
            <person name="Venter J.C."/>
            <person name="Fraser C.M."/>
            <person name="Hoffman S.L."/>
            <person name="Gardner M.J."/>
            <person name="Carucci D.J."/>
        </authorList>
    </citation>
    <scope>NUCLEOTIDE SEQUENCE [LARGE SCALE GENOMIC DNA]</scope>
    <source>
        <strain evidence="1 2">17XNL</strain>
    </source>
</reference>
<evidence type="ECO:0000313" key="1">
    <source>
        <dbReference type="EMBL" id="EAA20335.1"/>
    </source>
</evidence>
<dbReference type="PaxDb" id="73239-Q7R6Y8"/>
<evidence type="ECO:0000313" key="2">
    <source>
        <dbReference type="Proteomes" id="UP000008553"/>
    </source>
</evidence>
<dbReference type="EMBL" id="AABL01002929">
    <property type="protein sequence ID" value="EAA20335.1"/>
    <property type="molecule type" value="Genomic_DNA"/>
</dbReference>
<keyword evidence="2" id="KW-1185">Reference proteome</keyword>
<accession>Q7R6Y8</accession>
<organism evidence="1 2">
    <name type="scientific">Plasmodium yoelii yoelii</name>
    <dbReference type="NCBI Taxonomy" id="73239"/>
    <lineage>
        <taxon>Eukaryota</taxon>
        <taxon>Sar</taxon>
        <taxon>Alveolata</taxon>
        <taxon>Apicomplexa</taxon>
        <taxon>Aconoidasida</taxon>
        <taxon>Haemosporida</taxon>
        <taxon>Plasmodiidae</taxon>
        <taxon>Plasmodium</taxon>
        <taxon>Plasmodium (Vinckeia)</taxon>
    </lineage>
</organism>
<dbReference type="InParanoid" id="Q7R6Y8"/>
<dbReference type="Proteomes" id="UP000008553">
    <property type="component" value="Unassembled WGS sequence"/>
</dbReference>